<dbReference type="RefSeq" id="WP_336348290.1">
    <property type="nucleotide sequence ID" value="NZ_JAZAQL010000001.1"/>
</dbReference>
<dbReference type="AlphaFoldDB" id="A0ABD5VBE3"/>
<comment type="catalytic activity">
    <reaction evidence="8">
        <text>L-seryl-[protein] + ATP = O-phospho-L-seryl-[protein] + ADP + H(+)</text>
        <dbReference type="Rhea" id="RHEA:17989"/>
        <dbReference type="Rhea" id="RHEA-COMP:9863"/>
        <dbReference type="Rhea" id="RHEA-COMP:11604"/>
        <dbReference type="ChEBI" id="CHEBI:15378"/>
        <dbReference type="ChEBI" id="CHEBI:29999"/>
        <dbReference type="ChEBI" id="CHEBI:30616"/>
        <dbReference type="ChEBI" id="CHEBI:83421"/>
        <dbReference type="ChEBI" id="CHEBI:456216"/>
        <dbReference type="EC" id="2.7.11.1"/>
    </reaction>
</comment>
<dbReference type="InterPro" id="IPR018934">
    <property type="entry name" value="RIO_dom"/>
</dbReference>
<accession>A0ABD5VBE3</accession>
<evidence type="ECO:0000256" key="1">
    <source>
        <dbReference type="ARBA" id="ARBA00012513"/>
    </source>
</evidence>
<dbReference type="SUPFAM" id="SSF56112">
    <property type="entry name" value="Protein kinase-like (PK-like)"/>
    <property type="match status" value="1"/>
</dbReference>
<evidence type="ECO:0000259" key="9">
    <source>
        <dbReference type="PROSITE" id="PS50011"/>
    </source>
</evidence>
<dbReference type="InterPro" id="IPR000719">
    <property type="entry name" value="Prot_kinase_dom"/>
</dbReference>
<sequence length="265" mass="29048">MAIREFLRGTVDWTRLESVARAVAERNDRDGVRVEFLDADNWLSTPMVVDDEWFVKVVTPQNSVVHALFTAGRNLGAFSAGTEGFFDHVGTPLALAERELEAVSRMHAVGLNVPRPVDAFEVDGLGVLVLEYLPDFRTFDDLSDAEARSHATDLFALLARMHDQRIAHGDVRGENVLLQDDELYVIDATTVRDEGFVGARSYDLACALAELAPRIGARDAVAAATSAYSVSDVLAAREFLDFVALRPDHDFDANALKGEIEKAAT</sequence>
<dbReference type="EC" id="2.7.11.1" evidence="1"/>
<evidence type="ECO:0000313" key="11">
    <source>
        <dbReference type="Proteomes" id="UP001596395"/>
    </source>
</evidence>
<comment type="catalytic activity">
    <reaction evidence="7">
        <text>L-threonyl-[protein] + ATP = O-phospho-L-threonyl-[protein] + ADP + H(+)</text>
        <dbReference type="Rhea" id="RHEA:46608"/>
        <dbReference type="Rhea" id="RHEA-COMP:11060"/>
        <dbReference type="Rhea" id="RHEA-COMP:11605"/>
        <dbReference type="ChEBI" id="CHEBI:15378"/>
        <dbReference type="ChEBI" id="CHEBI:30013"/>
        <dbReference type="ChEBI" id="CHEBI:30616"/>
        <dbReference type="ChEBI" id="CHEBI:61977"/>
        <dbReference type="ChEBI" id="CHEBI:456216"/>
        <dbReference type="EC" id="2.7.11.1"/>
    </reaction>
</comment>
<name>A0ABD5VBE3_9EURY</name>
<organism evidence="10 11">
    <name type="scientific">Halorubellus litoreus</name>
    <dbReference type="NCBI Taxonomy" id="755308"/>
    <lineage>
        <taxon>Archaea</taxon>
        <taxon>Methanobacteriati</taxon>
        <taxon>Methanobacteriota</taxon>
        <taxon>Stenosarchaea group</taxon>
        <taxon>Halobacteria</taxon>
        <taxon>Halobacteriales</taxon>
        <taxon>Halorubellaceae</taxon>
        <taxon>Halorubellus</taxon>
    </lineage>
</organism>
<keyword evidence="2" id="KW-0723">Serine/threonine-protein kinase</keyword>
<keyword evidence="4" id="KW-0547">Nucleotide-binding</keyword>
<evidence type="ECO:0000256" key="6">
    <source>
        <dbReference type="ARBA" id="ARBA00022840"/>
    </source>
</evidence>
<evidence type="ECO:0000313" key="10">
    <source>
        <dbReference type="EMBL" id="MFC6951251.1"/>
    </source>
</evidence>
<keyword evidence="5" id="KW-0418">Kinase</keyword>
<evidence type="ECO:0000256" key="8">
    <source>
        <dbReference type="ARBA" id="ARBA00048679"/>
    </source>
</evidence>
<protein>
    <recommendedName>
        <fullName evidence="1">non-specific serine/threonine protein kinase</fullName>
        <ecNumber evidence="1">2.7.11.1</ecNumber>
    </recommendedName>
</protein>
<dbReference type="GO" id="GO:0004674">
    <property type="term" value="F:protein serine/threonine kinase activity"/>
    <property type="evidence" value="ECO:0007669"/>
    <property type="project" value="UniProtKB-KW"/>
</dbReference>
<gene>
    <name evidence="10" type="ORF">ACFQGB_00115</name>
</gene>
<evidence type="ECO:0000256" key="2">
    <source>
        <dbReference type="ARBA" id="ARBA00022527"/>
    </source>
</evidence>
<dbReference type="EMBL" id="JBHSXN010000001">
    <property type="protein sequence ID" value="MFC6951251.1"/>
    <property type="molecule type" value="Genomic_DNA"/>
</dbReference>
<reference evidence="10 11" key="1">
    <citation type="journal article" date="2019" name="Int. J. Syst. Evol. Microbiol.">
        <title>The Global Catalogue of Microorganisms (GCM) 10K type strain sequencing project: providing services to taxonomists for standard genome sequencing and annotation.</title>
        <authorList>
            <consortium name="The Broad Institute Genomics Platform"/>
            <consortium name="The Broad Institute Genome Sequencing Center for Infectious Disease"/>
            <person name="Wu L."/>
            <person name="Ma J."/>
        </authorList>
    </citation>
    <scope>NUCLEOTIDE SEQUENCE [LARGE SCALE GENOMIC DNA]</scope>
    <source>
        <strain evidence="10 11">GX26</strain>
    </source>
</reference>
<evidence type="ECO:0000256" key="5">
    <source>
        <dbReference type="ARBA" id="ARBA00022777"/>
    </source>
</evidence>
<keyword evidence="6" id="KW-0067">ATP-binding</keyword>
<feature type="domain" description="Protein kinase" evidence="9">
    <location>
        <begin position="43"/>
        <end position="265"/>
    </location>
</feature>
<evidence type="ECO:0000256" key="4">
    <source>
        <dbReference type="ARBA" id="ARBA00022741"/>
    </source>
</evidence>
<evidence type="ECO:0000256" key="3">
    <source>
        <dbReference type="ARBA" id="ARBA00022679"/>
    </source>
</evidence>
<dbReference type="InterPro" id="IPR011009">
    <property type="entry name" value="Kinase-like_dom_sf"/>
</dbReference>
<comment type="caution">
    <text evidence="10">The sequence shown here is derived from an EMBL/GenBank/DDBJ whole genome shotgun (WGS) entry which is preliminary data.</text>
</comment>
<evidence type="ECO:0000256" key="7">
    <source>
        <dbReference type="ARBA" id="ARBA00047899"/>
    </source>
</evidence>
<dbReference type="Proteomes" id="UP001596395">
    <property type="component" value="Unassembled WGS sequence"/>
</dbReference>
<dbReference type="Pfam" id="PF01163">
    <property type="entry name" value="RIO1"/>
    <property type="match status" value="1"/>
</dbReference>
<keyword evidence="3" id="KW-0808">Transferase</keyword>
<dbReference type="GO" id="GO:0005524">
    <property type="term" value="F:ATP binding"/>
    <property type="evidence" value="ECO:0007669"/>
    <property type="project" value="UniProtKB-KW"/>
</dbReference>
<proteinExistence type="predicted"/>
<dbReference type="PROSITE" id="PS50011">
    <property type="entry name" value="PROTEIN_KINASE_DOM"/>
    <property type="match status" value="1"/>
</dbReference>
<keyword evidence="11" id="KW-1185">Reference proteome</keyword>
<dbReference type="Gene3D" id="1.10.510.10">
    <property type="entry name" value="Transferase(Phosphotransferase) domain 1"/>
    <property type="match status" value="1"/>
</dbReference>